<evidence type="ECO:0000259" key="1">
    <source>
        <dbReference type="PROSITE" id="PS51708"/>
    </source>
</evidence>
<dbReference type="Proteomes" id="UP000593892">
    <property type="component" value="Chromosome"/>
</dbReference>
<dbReference type="Gene3D" id="1.40.20.10">
    <property type="entry name" value="CHAD domain"/>
    <property type="match status" value="1"/>
</dbReference>
<gene>
    <name evidence="2" type="ORF">IRI77_21285</name>
</gene>
<evidence type="ECO:0000313" key="2">
    <source>
        <dbReference type="EMBL" id="QOY85358.1"/>
    </source>
</evidence>
<accession>A0A7S7SI55</accession>
<sequence length="251" mass="27256">MTSSEHARETLRQSIGKLEEQIVVTLKDTSEDPVHDLRVSIRRVSQALRTFGPLLPGKSARSMRKALKPALDAAAIARDHDVCEALLVKCGLPEGHPLLVSMKAERDSAALALLGQVYLLLSTGAPGVWHQRVAAIAGPADDAALQAREALPPLASEFFDAGRKAAVQAGSAKKLHAFRLSAKRFRYTLELFRPFYGPVFLQRLERVRQIQSLLGKRQDCAVAADRLSALSATDPLVLPALAEVEARAQKS</sequence>
<dbReference type="PROSITE" id="PS51708">
    <property type="entry name" value="CHAD"/>
    <property type="match status" value="1"/>
</dbReference>
<evidence type="ECO:0000313" key="3">
    <source>
        <dbReference type="Proteomes" id="UP000593892"/>
    </source>
</evidence>
<dbReference type="Pfam" id="PF05235">
    <property type="entry name" value="CHAD"/>
    <property type="match status" value="1"/>
</dbReference>
<dbReference type="EMBL" id="CP063849">
    <property type="protein sequence ID" value="QOY85358.1"/>
    <property type="molecule type" value="Genomic_DNA"/>
</dbReference>
<dbReference type="InterPro" id="IPR007899">
    <property type="entry name" value="CHAD_dom"/>
</dbReference>
<dbReference type="KEGG" id="pfer:IRI77_21285"/>
<keyword evidence="3" id="KW-1185">Reference proteome</keyword>
<reference evidence="2 3" key="1">
    <citation type="submission" date="2020-10" db="EMBL/GenBank/DDBJ databases">
        <title>Complete genome sequence of Paludibaculum fermentans P105T, a facultatively anaerobic acidobacterium capable of dissimilatory Fe(III) reduction.</title>
        <authorList>
            <person name="Dedysh S.N."/>
            <person name="Beletsky A.V."/>
            <person name="Kulichevskaya I.S."/>
            <person name="Mardanov A.V."/>
            <person name="Ravin N.V."/>
        </authorList>
    </citation>
    <scope>NUCLEOTIDE SEQUENCE [LARGE SCALE GENOMIC DNA]</scope>
    <source>
        <strain evidence="2 3">P105</strain>
    </source>
</reference>
<dbReference type="PANTHER" id="PTHR39339:SF1">
    <property type="entry name" value="CHAD DOMAIN-CONTAINING PROTEIN"/>
    <property type="match status" value="1"/>
</dbReference>
<dbReference type="InterPro" id="IPR038186">
    <property type="entry name" value="CHAD_dom_sf"/>
</dbReference>
<dbReference type="RefSeq" id="WP_194447028.1">
    <property type="nucleotide sequence ID" value="NZ_CP063849.1"/>
</dbReference>
<feature type="domain" description="CHAD" evidence="1">
    <location>
        <begin position="1"/>
        <end position="251"/>
    </location>
</feature>
<organism evidence="2 3">
    <name type="scientific">Paludibaculum fermentans</name>
    <dbReference type="NCBI Taxonomy" id="1473598"/>
    <lineage>
        <taxon>Bacteria</taxon>
        <taxon>Pseudomonadati</taxon>
        <taxon>Acidobacteriota</taxon>
        <taxon>Terriglobia</taxon>
        <taxon>Bryobacterales</taxon>
        <taxon>Bryobacteraceae</taxon>
        <taxon>Paludibaculum</taxon>
    </lineage>
</organism>
<protein>
    <submittedName>
        <fullName evidence="2">CHAD domain-containing protein</fullName>
    </submittedName>
</protein>
<proteinExistence type="predicted"/>
<name>A0A7S7SI55_PALFE</name>
<dbReference type="AlphaFoldDB" id="A0A7S7SI55"/>
<dbReference type="PANTHER" id="PTHR39339">
    <property type="entry name" value="SLR1444 PROTEIN"/>
    <property type="match status" value="1"/>
</dbReference>
<dbReference type="SMART" id="SM00880">
    <property type="entry name" value="CHAD"/>
    <property type="match status" value="1"/>
</dbReference>